<dbReference type="EMBL" id="WIVT01000005">
    <property type="protein sequence ID" value="MQU15950.1"/>
    <property type="molecule type" value="Genomic_DNA"/>
</dbReference>
<dbReference type="EMBL" id="WIWP01000019">
    <property type="protein sequence ID" value="MQT26694.1"/>
    <property type="molecule type" value="Genomic_DNA"/>
</dbReference>
<dbReference type="InterPro" id="IPR003744">
    <property type="entry name" value="YhhQ"/>
</dbReference>
<proteinExistence type="inferred from homology"/>
<feature type="transmembrane region" description="Helical" evidence="1">
    <location>
        <begin position="110"/>
        <end position="134"/>
    </location>
</feature>
<dbReference type="GO" id="GO:0005886">
    <property type="term" value="C:plasma membrane"/>
    <property type="evidence" value="ECO:0007669"/>
    <property type="project" value="UniProtKB-SubCell"/>
</dbReference>
<dbReference type="GO" id="GO:0022857">
    <property type="term" value="F:transmembrane transporter activity"/>
    <property type="evidence" value="ECO:0007669"/>
    <property type="project" value="UniProtKB-UniRule"/>
</dbReference>
<keyword evidence="1" id="KW-0813">Transport</keyword>
<dbReference type="AlphaFoldDB" id="A0A6G1W6N2"/>
<comment type="similarity">
    <text evidence="1">Belongs to the vitamin uptake transporter (VUT/ECF) (TC 2.A.88) family. Q precursor transporter subfamily.</text>
</comment>
<evidence type="ECO:0000256" key="1">
    <source>
        <dbReference type="HAMAP-Rule" id="MF_02088"/>
    </source>
</evidence>
<dbReference type="PANTHER" id="PTHR34300">
    <property type="entry name" value="QUEUOSINE PRECURSOR TRANSPORTER-RELATED"/>
    <property type="match status" value="1"/>
</dbReference>
<protein>
    <recommendedName>
        <fullName evidence="1">Probable queuosine precursor transporter</fullName>
        <shortName evidence="1">Q precursor transporter</shortName>
    </recommendedName>
</protein>
<feature type="transmembrane region" description="Helical" evidence="1">
    <location>
        <begin position="83"/>
        <end position="104"/>
    </location>
</feature>
<accession>A0A6G1W6N2</accession>
<keyword evidence="1" id="KW-1003">Cell membrane</keyword>
<keyword evidence="1" id="KW-1133">Transmembrane helix</keyword>
<keyword evidence="5" id="KW-1185">Reference proteome</keyword>
<name>A0A6G1W6N2_9PSED</name>
<comment type="caution">
    <text evidence="3">The sequence shown here is derived from an EMBL/GenBank/DDBJ whole genome shotgun (WGS) entry which is preliminary data.</text>
</comment>
<gene>
    <name evidence="3" type="ORF">GHN41_05720</name>
    <name evidence="2" type="ORF">GHN94_12720</name>
</gene>
<evidence type="ECO:0000313" key="3">
    <source>
        <dbReference type="EMBL" id="MQU15950.1"/>
    </source>
</evidence>
<keyword evidence="1" id="KW-0997">Cell inner membrane</keyword>
<dbReference type="NCBIfam" id="TIGR00697">
    <property type="entry name" value="queuosine precursor transporter"/>
    <property type="match status" value="1"/>
</dbReference>
<keyword evidence="1" id="KW-0812">Transmembrane</keyword>
<feature type="transmembrane region" description="Helical" evidence="1">
    <location>
        <begin position="257"/>
        <end position="276"/>
    </location>
</feature>
<dbReference type="RefSeq" id="WP_153404303.1">
    <property type="nucleotide sequence ID" value="NZ_JBITTT010000003.1"/>
</dbReference>
<keyword evidence="1" id="KW-0472">Membrane</keyword>
<dbReference type="HAMAP" id="MF_02088">
    <property type="entry name" value="Q_prec_transport"/>
    <property type="match status" value="1"/>
</dbReference>
<feature type="transmembrane region" description="Helical" evidence="1">
    <location>
        <begin position="146"/>
        <end position="167"/>
    </location>
</feature>
<feature type="transmembrane region" description="Helical" evidence="1">
    <location>
        <begin position="220"/>
        <end position="245"/>
    </location>
</feature>
<dbReference type="Pfam" id="PF02592">
    <property type="entry name" value="Vut_1"/>
    <property type="match status" value="1"/>
</dbReference>
<evidence type="ECO:0000313" key="2">
    <source>
        <dbReference type="EMBL" id="MQT26694.1"/>
    </source>
</evidence>
<dbReference type="PANTHER" id="PTHR34300:SF2">
    <property type="entry name" value="QUEUOSINE PRECURSOR TRANSPORTER-RELATED"/>
    <property type="match status" value="1"/>
</dbReference>
<dbReference type="Proteomes" id="UP000713985">
    <property type="component" value="Unassembled WGS sequence"/>
</dbReference>
<dbReference type="OrthoDB" id="9805479at2"/>
<evidence type="ECO:0000313" key="5">
    <source>
        <dbReference type="Proteomes" id="UP000713985"/>
    </source>
</evidence>
<sequence length="291" mass="32688">MVCKCAGANLKYKLLGFESGKGLGVIMIVSTGKIMRVKLVELLRSEVIDDFSPAEVKAVHKKFFSRQEATTIYDLRDRNEQSWMIYLALTLILFALLMFSSIAATKLIVLQWMGIVVTPGTFLYSLTFLVIDILNEFYGLRLARRAILFVFLGNALVISMLNGIAYLPGLPGWELDSPYNKVVSHVFSVLIASLVAFVVSEYVNTYLLSKIKALTRSRFLFLRVFFSSFVAAIIDSLLFCFLAFYGVMETSALVNMLIVQIFIKVTFACVNVLPAYGARALFKRYVFTEGD</sequence>
<evidence type="ECO:0000313" key="4">
    <source>
        <dbReference type="Proteomes" id="UP000443000"/>
    </source>
</evidence>
<feature type="transmembrane region" description="Helical" evidence="1">
    <location>
        <begin position="187"/>
        <end position="208"/>
    </location>
</feature>
<reference evidence="4 5" key="1">
    <citation type="submission" date="2019-10" db="EMBL/GenBank/DDBJ databases">
        <title>Evaluation of single-gene subtyping targets for Pseudomonas.</title>
        <authorList>
            <person name="Reichler S.J."/>
            <person name="Orsi R.H."/>
            <person name="Wiedmann M."/>
            <person name="Martin N.H."/>
            <person name="Murphy S.I."/>
        </authorList>
    </citation>
    <scope>NUCLEOTIDE SEQUENCE [LARGE SCALE GENOMIC DNA]</scope>
    <source>
        <strain evidence="2 5">FSL R10-0802</strain>
        <strain evidence="3 4">FSL R10-1594</strain>
    </source>
</reference>
<comment type="function">
    <text evidence="1">Involved in the import of queuosine (Q) precursors, required for Q precursor salvage.</text>
</comment>
<dbReference type="Proteomes" id="UP000443000">
    <property type="component" value="Unassembled WGS sequence"/>
</dbReference>
<organism evidence="3 4">
    <name type="scientific">Pseudomonas helleri</name>
    <dbReference type="NCBI Taxonomy" id="1608996"/>
    <lineage>
        <taxon>Bacteria</taxon>
        <taxon>Pseudomonadati</taxon>
        <taxon>Pseudomonadota</taxon>
        <taxon>Gammaproteobacteria</taxon>
        <taxon>Pseudomonadales</taxon>
        <taxon>Pseudomonadaceae</taxon>
        <taxon>Pseudomonas</taxon>
    </lineage>
</organism>
<comment type="subcellular location">
    <subcellularLocation>
        <location evidence="1">Cell inner membrane</location>
        <topology evidence="1">Multi-pass membrane protein</topology>
    </subcellularLocation>
</comment>